<accession>A0AAV9VBY7</accession>
<reference evidence="1 2" key="1">
    <citation type="submission" date="2019-10" db="EMBL/GenBank/DDBJ databases">
        <authorList>
            <person name="Palmer J.M."/>
        </authorList>
    </citation>
    <scope>NUCLEOTIDE SEQUENCE [LARGE SCALE GENOMIC DNA]</scope>
    <source>
        <strain evidence="1 2">TWF696</strain>
    </source>
</reference>
<organism evidence="1 2">
    <name type="scientific">Orbilia brochopaga</name>
    <dbReference type="NCBI Taxonomy" id="3140254"/>
    <lineage>
        <taxon>Eukaryota</taxon>
        <taxon>Fungi</taxon>
        <taxon>Dikarya</taxon>
        <taxon>Ascomycota</taxon>
        <taxon>Pezizomycotina</taxon>
        <taxon>Orbiliomycetes</taxon>
        <taxon>Orbiliales</taxon>
        <taxon>Orbiliaceae</taxon>
        <taxon>Orbilia</taxon>
    </lineage>
</organism>
<evidence type="ECO:0000313" key="1">
    <source>
        <dbReference type="EMBL" id="KAK6359502.1"/>
    </source>
</evidence>
<protein>
    <recommendedName>
        <fullName evidence="3">NAD(P)-binding protein</fullName>
    </recommendedName>
</protein>
<dbReference type="PRINTS" id="PR00081">
    <property type="entry name" value="GDHRDH"/>
</dbReference>
<proteinExistence type="predicted"/>
<dbReference type="GO" id="GO:0016616">
    <property type="term" value="F:oxidoreductase activity, acting on the CH-OH group of donors, NAD or NADP as acceptor"/>
    <property type="evidence" value="ECO:0007669"/>
    <property type="project" value="TreeGrafter"/>
</dbReference>
<evidence type="ECO:0000313" key="2">
    <source>
        <dbReference type="Proteomes" id="UP001375240"/>
    </source>
</evidence>
<dbReference type="EMBL" id="JAVHNQ010000001">
    <property type="protein sequence ID" value="KAK6359502.1"/>
    <property type="molecule type" value="Genomic_DNA"/>
</dbReference>
<dbReference type="InterPro" id="IPR052184">
    <property type="entry name" value="SDR_enzymes"/>
</dbReference>
<dbReference type="PANTHER" id="PTHR45458:SF3">
    <property type="entry name" value="CHAIN DEHYDROGENASE (ATSC), PUTATIVE-RELATED"/>
    <property type="match status" value="1"/>
</dbReference>
<dbReference type="InterPro" id="IPR036291">
    <property type="entry name" value="NAD(P)-bd_dom_sf"/>
</dbReference>
<dbReference type="Proteomes" id="UP001375240">
    <property type="component" value="Unassembled WGS sequence"/>
</dbReference>
<dbReference type="PANTHER" id="PTHR45458">
    <property type="entry name" value="SHORT-CHAIN DEHYDROGENASE/REDUCTASE SDR"/>
    <property type="match status" value="1"/>
</dbReference>
<comment type="caution">
    <text evidence="1">The sequence shown here is derived from an EMBL/GenBank/DDBJ whole genome shotgun (WGS) entry which is preliminary data.</text>
</comment>
<dbReference type="InterPro" id="IPR002347">
    <property type="entry name" value="SDR_fam"/>
</dbReference>
<name>A0AAV9VBY7_9PEZI</name>
<dbReference type="Gene3D" id="3.40.50.720">
    <property type="entry name" value="NAD(P)-binding Rossmann-like Domain"/>
    <property type="match status" value="1"/>
</dbReference>
<evidence type="ECO:0008006" key="3">
    <source>
        <dbReference type="Google" id="ProtNLM"/>
    </source>
</evidence>
<gene>
    <name evidence="1" type="ORF">TWF696_000657</name>
</gene>
<dbReference type="SUPFAM" id="SSF51735">
    <property type="entry name" value="NAD(P)-binding Rossmann-fold domains"/>
    <property type="match status" value="1"/>
</dbReference>
<dbReference type="AlphaFoldDB" id="A0AAV9VBY7"/>
<sequence length="274" mass="28836">MSTYVIVGASQGIGYAFITYLAANPANTVFGLVRADAPATIAKLEAANLAFANLHILQADITSLADAKAAVAAISATTPAVDLLLFTAGYRPYETMALPATAFKDEETVALLEADMNESTKVAVVGIALTINAFLPLIRAGKGKRIVALSSPSGDVDCVLTMAKHGGGAHGVPYSAAKAAQNLLLASFAVELRAEGILVVSMSPGFVATERTSSVPQEVLDQFFAVWKKVWPDFDMKAAAPDEAVKKMINTIENVITMEQSGEHLSFKGNKDFL</sequence>
<dbReference type="Pfam" id="PF00106">
    <property type="entry name" value="adh_short"/>
    <property type="match status" value="1"/>
</dbReference>
<keyword evidence="2" id="KW-1185">Reference proteome</keyword>